<gene>
    <name evidence="2" type="ORF">EBB79_02975</name>
</gene>
<evidence type="ECO:0000313" key="3">
    <source>
        <dbReference type="Proteomes" id="UP000283063"/>
    </source>
</evidence>
<evidence type="ECO:0000259" key="1">
    <source>
        <dbReference type="Pfam" id="PF00656"/>
    </source>
</evidence>
<feature type="domain" description="Peptidase C14 caspase" evidence="1">
    <location>
        <begin position="6"/>
        <end position="216"/>
    </location>
</feature>
<dbReference type="KEGG" id="sedi:EBB79_02975"/>
<proteinExistence type="predicted"/>
<organism evidence="2 3">
    <name type="scientific">Parasedimentitalea marina</name>
    <dbReference type="NCBI Taxonomy" id="2483033"/>
    <lineage>
        <taxon>Bacteria</taxon>
        <taxon>Pseudomonadati</taxon>
        <taxon>Pseudomonadota</taxon>
        <taxon>Alphaproteobacteria</taxon>
        <taxon>Rhodobacterales</taxon>
        <taxon>Paracoccaceae</taxon>
        <taxon>Parasedimentitalea</taxon>
    </lineage>
</organism>
<keyword evidence="3" id="KW-1185">Reference proteome</keyword>
<dbReference type="InterPro" id="IPR029030">
    <property type="entry name" value="Caspase-like_dom_sf"/>
</dbReference>
<dbReference type="OrthoDB" id="5489622at2"/>
<name>A0A3T0MZ00_9RHOB</name>
<reference evidence="2 3" key="1">
    <citation type="submission" date="2018-10" db="EMBL/GenBank/DDBJ databases">
        <title>Parasedimentitalea marina sp. nov., a psychrophilic bacterium isolated from deep seawater of the New Britain Trench.</title>
        <authorList>
            <person name="Cao J."/>
        </authorList>
    </citation>
    <scope>NUCLEOTIDE SEQUENCE [LARGE SCALE GENOMIC DNA]</scope>
    <source>
        <strain evidence="2 3">W43</strain>
    </source>
</reference>
<evidence type="ECO:0000313" key="2">
    <source>
        <dbReference type="EMBL" id="AZV76959.1"/>
    </source>
</evidence>
<dbReference type="Pfam" id="PF00656">
    <property type="entry name" value="Peptidase_C14"/>
    <property type="match status" value="1"/>
</dbReference>
<dbReference type="GO" id="GO:0004197">
    <property type="term" value="F:cysteine-type endopeptidase activity"/>
    <property type="evidence" value="ECO:0007669"/>
    <property type="project" value="InterPro"/>
</dbReference>
<sequence>MTVPDHAIVIGIDRYPGISDLQGPCNDAQLFREWLINPAGGSLDPANVKMCLSSEFDPPDGLEDAHPLQSEIERLFRPLSTRAAHGEHIDGRLFLFVAGHGFADPQDMDSAALYAADATDEFHTHVAVELYASYFRRLWTFNEIFLIFDACRTNLPFQRISSPPLPELQAHANTNKVKMFYGYATGFGSAARERKFDGVAHGVFTKTMIAALESATPNRLGRVTGSIIKDRVHNIFGEVAGDLVVTAPTIKVDSDKEVLFLQREAAEAVGPETMFQIRDQYLGQTLIFESFGGVEVIRHTIVELKFGLRIEPEFYKVLILETEENDLIEVRGDAIIIELKFGDA</sequence>
<accession>A0A3T0MZ00</accession>
<dbReference type="SUPFAM" id="SSF52129">
    <property type="entry name" value="Caspase-like"/>
    <property type="match status" value="1"/>
</dbReference>
<dbReference type="Proteomes" id="UP000283063">
    <property type="component" value="Chromosome"/>
</dbReference>
<dbReference type="InterPro" id="IPR011600">
    <property type="entry name" value="Pept_C14_caspase"/>
</dbReference>
<dbReference type="EMBL" id="CP033219">
    <property type="protein sequence ID" value="AZV76959.1"/>
    <property type="molecule type" value="Genomic_DNA"/>
</dbReference>
<dbReference type="AlphaFoldDB" id="A0A3T0MZ00"/>
<dbReference type="GO" id="GO:0006508">
    <property type="term" value="P:proteolysis"/>
    <property type="evidence" value="ECO:0007669"/>
    <property type="project" value="InterPro"/>
</dbReference>
<protein>
    <submittedName>
        <fullName evidence="2">Caspase family protein</fullName>
    </submittedName>
</protein>
<dbReference type="Gene3D" id="3.40.50.1460">
    <property type="match status" value="1"/>
</dbReference>